<keyword evidence="7 9" id="KW-0234">DNA repair</keyword>
<dbReference type="GO" id="GO:0032259">
    <property type="term" value="P:methylation"/>
    <property type="evidence" value="ECO:0007669"/>
    <property type="project" value="UniProtKB-KW"/>
</dbReference>
<dbReference type="PROSITE" id="PS00374">
    <property type="entry name" value="MGMT"/>
    <property type="match status" value="1"/>
</dbReference>
<dbReference type="InterPro" id="IPR008332">
    <property type="entry name" value="MethylG_MeTrfase_N"/>
</dbReference>
<dbReference type="OrthoDB" id="9802228at2"/>
<dbReference type="PANTHER" id="PTHR10815:SF5">
    <property type="entry name" value="METHYLATED-DNA--PROTEIN-CYSTEINE METHYLTRANSFERASE"/>
    <property type="match status" value="1"/>
</dbReference>
<dbReference type="FunFam" id="1.10.10.10:FF:000214">
    <property type="entry name" value="Methylated-DNA--protein-cysteine methyltransferase"/>
    <property type="match status" value="1"/>
</dbReference>
<evidence type="ECO:0000256" key="7">
    <source>
        <dbReference type="ARBA" id="ARBA00023204"/>
    </source>
</evidence>
<dbReference type="AlphaFoldDB" id="A0A1Q2CH84"/>
<comment type="miscellaneous">
    <text evidence="9">This enzyme catalyzes only one turnover and therefore is not strictly catalytic. According to one definition, an enzyme is a biocatalyst that acts repeatedly and over many reaction cycles.</text>
</comment>
<keyword evidence="11" id="KW-1185">Reference proteome</keyword>
<dbReference type="InterPro" id="IPR036217">
    <property type="entry name" value="MethylDNA_cys_MeTrfase_DNAb"/>
</dbReference>
<dbReference type="SUPFAM" id="SSF53155">
    <property type="entry name" value="Methylated DNA-protein cysteine methyltransferase domain"/>
    <property type="match status" value="1"/>
</dbReference>
<accession>A0A1Q2CH84</accession>
<dbReference type="Gene3D" id="1.10.10.10">
    <property type="entry name" value="Winged helix-like DNA-binding domain superfamily/Winged helix DNA-binding domain"/>
    <property type="match status" value="1"/>
</dbReference>
<keyword evidence="4 9" id="KW-0489">Methyltransferase</keyword>
<name>A0A1Q2CH84_9ACTN</name>
<gene>
    <name evidence="10" type="ORF">RPIT_12300</name>
</gene>
<evidence type="ECO:0000256" key="6">
    <source>
        <dbReference type="ARBA" id="ARBA00022763"/>
    </source>
</evidence>
<dbReference type="GO" id="GO:0003908">
    <property type="term" value="F:methylated-DNA-[protein]-cysteine S-methyltransferase activity"/>
    <property type="evidence" value="ECO:0007669"/>
    <property type="project" value="UniProtKB-UniRule"/>
</dbReference>
<protein>
    <recommendedName>
        <fullName evidence="9">Methylated-DNA--protein-cysteine methyltransferase</fullName>
        <ecNumber evidence="9">2.1.1.63</ecNumber>
    </recommendedName>
    <alternativeName>
        <fullName evidence="9">6-O-methylguanine-DNA methyltransferase</fullName>
        <shortName evidence="9">MGMT</shortName>
    </alternativeName>
    <alternativeName>
        <fullName evidence="9">O-6-methylguanine-DNA-alkyltransferase</fullName>
    </alternativeName>
</protein>
<feature type="active site" description="Nucleophile; methyl group acceptor" evidence="9">
    <location>
        <position position="126"/>
    </location>
</feature>
<keyword evidence="5 9" id="KW-0808">Transferase</keyword>
<keyword evidence="3 9" id="KW-0963">Cytoplasm</keyword>
<dbReference type="HAMAP" id="MF_00772">
    <property type="entry name" value="OGT"/>
    <property type="match status" value="1"/>
</dbReference>
<comment type="catalytic activity">
    <reaction evidence="1 9">
        <text>a 4-O-methyl-thymidine in DNA + L-cysteinyl-[protein] = a thymidine in DNA + S-methyl-L-cysteinyl-[protein]</text>
        <dbReference type="Rhea" id="RHEA:53428"/>
        <dbReference type="Rhea" id="RHEA-COMP:10131"/>
        <dbReference type="Rhea" id="RHEA-COMP:10132"/>
        <dbReference type="Rhea" id="RHEA-COMP:13555"/>
        <dbReference type="Rhea" id="RHEA-COMP:13556"/>
        <dbReference type="ChEBI" id="CHEBI:29950"/>
        <dbReference type="ChEBI" id="CHEBI:82612"/>
        <dbReference type="ChEBI" id="CHEBI:137386"/>
        <dbReference type="ChEBI" id="CHEBI:137387"/>
        <dbReference type="EC" id="2.1.1.63"/>
    </reaction>
</comment>
<dbReference type="InterPro" id="IPR001497">
    <property type="entry name" value="MethylDNA_cys_MeTrfase_AS"/>
</dbReference>
<dbReference type="InterPro" id="IPR036388">
    <property type="entry name" value="WH-like_DNA-bd_sf"/>
</dbReference>
<sequence length="162" mass="17405">MRHSILDSPIGPLTLIERDGGLAALYMAEHAHAPGTAARGERVDDALPEATQQLRQYFAGERSEFDIPLNPAGTEFQRQVWAALTEIPYGETRTYGQLAAGLGRPSSARAVGMAVGRNPISIVVPCHRVVGTNGKLTGYAGGMARKEFLLAHERGQALSRRA</sequence>
<comment type="function">
    <text evidence="9">Involved in the cellular defense against the biological effects of O6-methylguanine (O6-MeG) and O4-methylthymine (O4-MeT) in DNA. Repairs the methylated nucleobase in DNA by stoichiometrically transferring the methyl group to a cysteine residue in the enzyme. This is a suicide reaction: the enzyme is irreversibly inactivated.</text>
</comment>
<dbReference type="CDD" id="cd06445">
    <property type="entry name" value="ATase"/>
    <property type="match status" value="1"/>
</dbReference>
<dbReference type="Pfam" id="PF01035">
    <property type="entry name" value="DNA_binding_1"/>
    <property type="match status" value="1"/>
</dbReference>
<dbReference type="PANTHER" id="PTHR10815">
    <property type="entry name" value="METHYLATED-DNA--PROTEIN-CYSTEINE METHYLTRANSFERASE"/>
    <property type="match status" value="1"/>
</dbReference>
<evidence type="ECO:0000256" key="8">
    <source>
        <dbReference type="ARBA" id="ARBA00049348"/>
    </source>
</evidence>
<evidence type="ECO:0000256" key="4">
    <source>
        <dbReference type="ARBA" id="ARBA00022603"/>
    </source>
</evidence>
<evidence type="ECO:0000313" key="11">
    <source>
        <dbReference type="Proteomes" id="UP000188324"/>
    </source>
</evidence>
<evidence type="ECO:0000256" key="5">
    <source>
        <dbReference type="ARBA" id="ARBA00022679"/>
    </source>
</evidence>
<comment type="similarity">
    <text evidence="2 9">Belongs to the MGMT family.</text>
</comment>
<dbReference type="InterPro" id="IPR036631">
    <property type="entry name" value="MGMT_N_sf"/>
</dbReference>
<dbReference type="GO" id="GO:0005737">
    <property type="term" value="C:cytoplasm"/>
    <property type="evidence" value="ECO:0007669"/>
    <property type="project" value="UniProtKB-SubCell"/>
</dbReference>
<dbReference type="STRING" id="1610493.RPIT_12300"/>
<dbReference type="GO" id="GO:0006307">
    <property type="term" value="P:DNA alkylation repair"/>
    <property type="evidence" value="ECO:0007669"/>
    <property type="project" value="UniProtKB-UniRule"/>
</dbReference>
<reference evidence="10 11" key="1">
    <citation type="journal article" date="2016" name="Int. J. Syst. Evol. Microbiol.">
        <title>Tessaracoccus flavus sp. nov., isolated from the drainage system of a lindane-producing factory.</title>
        <authorList>
            <person name="Kumari R."/>
            <person name="Singh P."/>
            <person name="Schumann P."/>
            <person name="Lal R."/>
        </authorList>
    </citation>
    <scope>NUCLEOTIDE SEQUENCE [LARGE SCALE GENOMIC DNA]</scope>
    <source>
        <strain evidence="10 11">RP1T</strain>
    </source>
</reference>
<dbReference type="Pfam" id="PF02870">
    <property type="entry name" value="Methyltransf_1N"/>
    <property type="match status" value="1"/>
</dbReference>
<evidence type="ECO:0000256" key="2">
    <source>
        <dbReference type="ARBA" id="ARBA00008711"/>
    </source>
</evidence>
<organism evidence="10 11">
    <name type="scientific">Tessaracoccus flavus</name>
    <dbReference type="NCBI Taxonomy" id="1610493"/>
    <lineage>
        <taxon>Bacteria</taxon>
        <taxon>Bacillati</taxon>
        <taxon>Actinomycetota</taxon>
        <taxon>Actinomycetes</taxon>
        <taxon>Propionibacteriales</taxon>
        <taxon>Propionibacteriaceae</taxon>
        <taxon>Tessaracoccus</taxon>
    </lineage>
</organism>
<dbReference type="NCBIfam" id="TIGR00589">
    <property type="entry name" value="ogt"/>
    <property type="match status" value="1"/>
</dbReference>
<dbReference type="EMBL" id="CP019605">
    <property type="protein sequence ID" value="AQP45486.1"/>
    <property type="molecule type" value="Genomic_DNA"/>
</dbReference>
<dbReference type="InterPro" id="IPR023546">
    <property type="entry name" value="MGMT"/>
</dbReference>
<dbReference type="SUPFAM" id="SSF46767">
    <property type="entry name" value="Methylated DNA-protein cysteine methyltransferase, C-terminal domain"/>
    <property type="match status" value="1"/>
</dbReference>
<evidence type="ECO:0000256" key="3">
    <source>
        <dbReference type="ARBA" id="ARBA00022490"/>
    </source>
</evidence>
<dbReference type="RefSeq" id="WP_077343687.1">
    <property type="nucleotide sequence ID" value="NZ_CP019605.1"/>
</dbReference>
<keyword evidence="6 9" id="KW-0227">DNA damage</keyword>
<comment type="subcellular location">
    <subcellularLocation>
        <location evidence="9">Cytoplasm</location>
    </subcellularLocation>
</comment>
<evidence type="ECO:0000256" key="1">
    <source>
        <dbReference type="ARBA" id="ARBA00001286"/>
    </source>
</evidence>
<dbReference type="KEGG" id="tfl:RPIT_12300"/>
<comment type="catalytic activity">
    <reaction evidence="8 9">
        <text>a 6-O-methyl-2'-deoxyguanosine in DNA + L-cysteinyl-[protein] = S-methyl-L-cysteinyl-[protein] + a 2'-deoxyguanosine in DNA</text>
        <dbReference type="Rhea" id="RHEA:24000"/>
        <dbReference type="Rhea" id="RHEA-COMP:10131"/>
        <dbReference type="Rhea" id="RHEA-COMP:10132"/>
        <dbReference type="Rhea" id="RHEA-COMP:11367"/>
        <dbReference type="Rhea" id="RHEA-COMP:11368"/>
        <dbReference type="ChEBI" id="CHEBI:29950"/>
        <dbReference type="ChEBI" id="CHEBI:82612"/>
        <dbReference type="ChEBI" id="CHEBI:85445"/>
        <dbReference type="ChEBI" id="CHEBI:85448"/>
        <dbReference type="EC" id="2.1.1.63"/>
    </reaction>
</comment>
<dbReference type="InterPro" id="IPR014048">
    <property type="entry name" value="MethylDNA_cys_MeTrfase_DNA-bd"/>
</dbReference>
<dbReference type="EC" id="2.1.1.63" evidence="9"/>
<dbReference type="Proteomes" id="UP000188324">
    <property type="component" value="Chromosome"/>
</dbReference>
<proteinExistence type="inferred from homology"/>
<evidence type="ECO:0000313" key="10">
    <source>
        <dbReference type="EMBL" id="AQP45486.1"/>
    </source>
</evidence>
<evidence type="ECO:0000256" key="9">
    <source>
        <dbReference type="HAMAP-Rule" id="MF_00772"/>
    </source>
</evidence>
<dbReference type="Gene3D" id="3.30.160.70">
    <property type="entry name" value="Methylated DNA-protein cysteine methyltransferase domain"/>
    <property type="match status" value="1"/>
</dbReference>